<feature type="domain" description="Ribosome maturation factor RimP N-terminal" evidence="4">
    <location>
        <begin position="36"/>
        <end position="107"/>
    </location>
</feature>
<dbReference type="InterPro" id="IPR036847">
    <property type="entry name" value="RimP_C_sf"/>
</dbReference>
<dbReference type="CDD" id="cd01734">
    <property type="entry name" value="YlxS_C"/>
    <property type="match status" value="1"/>
</dbReference>
<protein>
    <recommendedName>
        <fullName evidence="3">Ribosome maturation factor RimP</fullName>
    </recommendedName>
</protein>
<accession>A0A6I6D108</accession>
<dbReference type="SUPFAM" id="SSF75420">
    <property type="entry name" value="YhbC-like, N-terminal domain"/>
    <property type="match status" value="1"/>
</dbReference>
<dbReference type="KEGG" id="ghl:GM160_03055"/>
<dbReference type="InterPro" id="IPR003728">
    <property type="entry name" value="Ribosome_maturation_RimP"/>
</dbReference>
<comment type="function">
    <text evidence="3">Required for maturation of 30S ribosomal subunits.</text>
</comment>
<dbReference type="SUPFAM" id="SSF74942">
    <property type="entry name" value="YhbC-like, C-terminal domain"/>
    <property type="match status" value="1"/>
</dbReference>
<dbReference type="PANTHER" id="PTHR33867:SF1">
    <property type="entry name" value="RIBOSOME MATURATION FACTOR RIMP"/>
    <property type="match status" value="1"/>
</dbReference>
<dbReference type="GO" id="GO:0006412">
    <property type="term" value="P:translation"/>
    <property type="evidence" value="ECO:0007669"/>
    <property type="project" value="TreeGrafter"/>
</dbReference>
<evidence type="ECO:0000259" key="4">
    <source>
        <dbReference type="Pfam" id="PF02576"/>
    </source>
</evidence>
<dbReference type="AlphaFoldDB" id="A0A6I6D108"/>
<proteinExistence type="inferred from homology"/>
<dbReference type="Proteomes" id="UP000427716">
    <property type="component" value="Chromosome"/>
</dbReference>
<organism evidence="6 7">
    <name type="scientific">Guyparkeria halophila</name>
    <dbReference type="NCBI Taxonomy" id="47960"/>
    <lineage>
        <taxon>Bacteria</taxon>
        <taxon>Pseudomonadati</taxon>
        <taxon>Pseudomonadota</taxon>
        <taxon>Gammaproteobacteria</taxon>
        <taxon>Chromatiales</taxon>
        <taxon>Thioalkalibacteraceae</taxon>
        <taxon>Guyparkeria</taxon>
    </lineage>
</organism>
<dbReference type="InterPro" id="IPR028998">
    <property type="entry name" value="RimP_C"/>
</dbReference>
<dbReference type="GO" id="GO:0000028">
    <property type="term" value="P:ribosomal small subunit assembly"/>
    <property type="evidence" value="ECO:0007669"/>
    <property type="project" value="TreeGrafter"/>
</dbReference>
<dbReference type="Pfam" id="PF17384">
    <property type="entry name" value="DUF150_C"/>
    <property type="match status" value="1"/>
</dbReference>
<dbReference type="GO" id="GO:0005829">
    <property type="term" value="C:cytosol"/>
    <property type="evidence" value="ECO:0007669"/>
    <property type="project" value="TreeGrafter"/>
</dbReference>
<dbReference type="NCBIfam" id="NF000927">
    <property type="entry name" value="PRK00092.1-1"/>
    <property type="match status" value="1"/>
</dbReference>
<evidence type="ECO:0000259" key="5">
    <source>
        <dbReference type="Pfam" id="PF17384"/>
    </source>
</evidence>
<name>A0A6I6D108_9GAMM</name>
<evidence type="ECO:0000313" key="7">
    <source>
        <dbReference type="Proteomes" id="UP000427716"/>
    </source>
</evidence>
<feature type="domain" description="Ribosome maturation factor RimP C-terminal" evidence="5">
    <location>
        <begin position="110"/>
        <end position="176"/>
    </location>
</feature>
<keyword evidence="7" id="KW-1185">Reference proteome</keyword>
<comment type="subcellular location">
    <subcellularLocation>
        <location evidence="3">Cytoplasm</location>
    </subcellularLocation>
</comment>
<gene>
    <name evidence="3 6" type="primary">rimP</name>
    <name evidence="6" type="ORF">GM160_03055</name>
</gene>
<evidence type="ECO:0000256" key="1">
    <source>
        <dbReference type="ARBA" id="ARBA00022490"/>
    </source>
</evidence>
<keyword evidence="2 3" id="KW-0690">Ribosome biogenesis</keyword>
<dbReference type="InterPro" id="IPR028989">
    <property type="entry name" value="RimP_N"/>
</dbReference>
<evidence type="ECO:0000313" key="6">
    <source>
        <dbReference type="EMBL" id="QGT77955.1"/>
    </source>
</evidence>
<dbReference type="EMBL" id="CP046415">
    <property type="protein sequence ID" value="QGT77955.1"/>
    <property type="molecule type" value="Genomic_DNA"/>
</dbReference>
<comment type="similarity">
    <text evidence="3">Belongs to the RimP family.</text>
</comment>
<evidence type="ECO:0000256" key="3">
    <source>
        <dbReference type="HAMAP-Rule" id="MF_01077"/>
    </source>
</evidence>
<dbReference type="HAMAP" id="MF_01077">
    <property type="entry name" value="RimP"/>
    <property type="match status" value="1"/>
</dbReference>
<evidence type="ECO:0000256" key="2">
    <source>
        <dbReference type="ARBA" id="ARBA00022517"/>
    </source>
</evidence>
<sequence length="195" mass="22155">MGLFYFPGSRSCEQDGFNQQRVQLDVQRIPAAIEDMLKPVVEDLGFEWVGGEFRGGPSGLLRVYIDHPDGMTLDHCADVSHALAGVLDVEDPFPGAYRLEVSSPGVERPMFRTEDFARFVGHRVRLRLYKPVAKQKKFEGVIQGVDGEDITVLVDEVGELVFRFEEAEKAHLVYEFADNSKRGRNKRKKRRTARK</sequence>
<dbReference type="Gene3D" id="2.30.30.180">
    <property type="entry name" value="Ribosome maturation factor RimP, C-terminal domain"/>
    <property type="match status" value="1"/>
</dbReference>
<dbReference type="Pfam" id="PF02576">
    <property type="entry name" value="RimP_N"/>
    <property type="match status" value="1"/>
</dbReference>
<dbReference type="FunFam" id="3.30.300.70:FF:000001">
    <property type="entry name" value="Ribosome maturation factor RimP"/>
    <property type="match status" value="1"/>
</dbReference>
<reference evidence="6 7" key="1">
    <citation type="submission" date="2019-11" db="EMBL/GenBank/DDBJ databases">
        <authorList>
            <person name="Zhang J."/>
            <person name="Sun C."/>
        </authorList>
    </citation>
    <scope>NUCLEOTIDE SEQUENCE [LARGE SCALE GENOMIC DNA]</scope>
    <source>
        <strain evidence="7">sp2</strain>
    </source>
</reference>
<keyword evidence="1 3" id="KW-0963">Cytoplasm</keyword>
<dbReference type="Gene3D" id="3.30.300.70">
    <property type="entry name" value="RimP-like superfamily, N-terminal"/>
    <property type="match status" value="1"/>
</dbReference>
<dbReference type="PANTHER" id="PTHR33867">
    <property type="entry name" value="RIBOSOME MATURATION FACTOR RIMP"/>
    <property type="match status" value="1"/>
</dbReference>
<dbReference type="InterPro" id="IPR035956">
    <property type="entry name" value="RimP_N_sf"/>
</dbReference>